<name>A0A806KC76_9BACT</name>
<dbReference type="AlphaFoldDB" id="A0A806KC76"/>
<evidence type="ECO:0000313" key="1">
    <source>
        <dbReference type="EMBL" id="AGS52164.1"/>
    </source>
</evidence>
<sequence>MLSVVHGIHGFSVVPVYQVDVVLPVGILLTNMEVTEFDIGKNVEFDFIIGMNIMLMGDMALTNANNKTVFSFRIPPAETHIDFTQD</sequence>
<proteinExistence type="predicted"/>
<dbReference type="EMBL" id="JQ844184">
    <property type="protein sequence ID" value="AGS52164.1"/>
    <property type="molecule type" value="Genomic_DNA"/>
</dbReference>
<protein>
    <submittedName>
        <fullName evidence="1">Uncharacterized protein</fullName>
    </submittedName>
</protein>
<reference evidence="1" key="1">
    <citation type="submission" date="2012-03" db="EMBL/GenBank/DDBJ databases">
        <title>Functional metagenomics reveals considerable lignocellulase gene clusters in the gut microbiome of a wood-feeding higher termite.</title>
        <authorList>
            <person name="Liu N."/>
        </authorList>
    </citation>
    <scope>NUCLEOTIDE SEQUENCE</scope>
</reference>
<organism evidence="1">
    <name type="scientific">uncultured bacterium contig00049</name>
    <dbReference type="NCBI Taxonomy" id="1181534"/>
    <lineage>
        <taxon>Bacteria</taxon>
        <taxon>environmental samples</taxon>
    </lineage>
</organism>
<accession>A0A806KC76</accession>